<dbReference type="InterPro" id="IPR036259">
    <property type="entry name" value="MFS_trans_sf"/>
</dbReference>
<dbReference type="PROSITE" id="PS50850">
    <property type="entry name" value="MFS"/>
    <property type="match status" value="1"/>
</dbReference>
<feature type="transmembrane region" description="Helical" evidence="7">
    <location>
        <begin position="42"/>
        <end position="63"/>
    </location>
</feature>
<evidence type="ECO:0000256" key="3">
    <source>
        <dbReference type="ARBA" id="ARBA00022475"/>
    </source>
</evidence>
<feature type="transmembrane region" description="Helical" evidence="7">
    <location>
        <begin position="100"/>
        <end position="121"/>
    </location>
</feature>
<feature type="transmembrane region" description="Helical" evidence="7">
    <location>
        <begin position="277"/>
        <end position="300"/>
    </location>
</feature>
<feature type="transmembrane region" description="Helical" evidence="7">
    <location>
        <begin position="238"/>
        <end position="256"/>
    </location>
</feature>
<evidence type="ECO:0000256" key="4">
    <source>
        <dbReference type="ARBA" id="ARBA00022692"/>
    </source>
</evidence>
<comment type="subcellular location">
    <subcellularLocation>
        <location evidence="1">Cell membrane</location>
        <topology evidence="1">Multi-pass membrane protein</topology>
    </subcellularLocation>
</comment>
<keyword evidence="4 7" id="KW-0812">Transmembrane</keyword>
<name>A0A378I4I6_9GAMM</name>
<feature type="transmembrane region" description="Helical" evidence="7">
    <location>
        <begin position="335"/>
        <end position="355"/>
    </location>
</feature>
<feature type="transmembrane region" description="Helical" evidence="7">
    <location>
        <begin position="361"/>
        <end position="385"/>
    </location>
</feature>
<keyword evidence="10" id="KW-1185">Reference proteome</keyword>
<dbReference type="Proteomes" id="UP000254968">
    <property type="component" value="Unassembled WGS sequence"/>
</dbReference>
<dbReference type="PANTHER" id="PTHR43414">
    <property type="entry name" value="MULTIDRUG RESISTANCE PROTEIN MDTG"/>
    <property type="match status" value="1"/>
</dbReference>
<organism evidence="9 10">
    <name type="scientific">Legionella beliardensis</name>
    <dbReference type="NCBI Taxonomy" id="91822"/>
    <lineage>
        <taxon>Bacteria</taxon>
        <taxon>Pseudomonadati</taxon>
        <taxon>Pseudomonadota</taxon>
        <taxon>Gammaproteobacteria</taxon>
        <taxon>Legionellales</taxon>
        <taxon>Legionellaceae</taxon>
        <taxon>Legionella</taxon>
    </lineage>
</organism>
<evidence type="ECO:0000313" key="9">
    <source>
        <dbReference type="EMBL" id="STX30099.1"/>
    </source>
</evidence>
<dbReference type="GO" id="GO:0022857">
    <property type="term" value="F:transmembrane transporter activity"/>
    <property type="evidence" value="ECO:0007669"/>
    <property type="project" value="InterPro"/>
</dbReference>
<dbReference type="RefSeq" id="WP_115303822.1">
    <property type="nucleotide sequence ID" value="NZ_CAAAHO010000005.1"/>
</dbReference>
<feature type="transmembrane region" description="Helical" evidence="7">
    <location>
        <begin position="160"/>
        <end position="178"/>
    </location>
</feature>
<dbReference type="EMBL" id="UGNV01000001">
    <property type="protein sequence ID" value="STX30099.1"/>
    <property type="molecule type" value="Genomic_DNA"/>
</dbReference>
<evidence type="ECO:0000313" key="10">
    <source>
        <dbReference type="Proteomes" id="UP000254968"/>
    </source>
</evidence>
<proteinExistence type="predicted"/>
<dbReference type="AlphaFoldDB" id="A0A378I4I6"/>
<feature type="transmembrane region" description="Helical" evidence="7">
    <location>
        <begin position="306"/>
        <end position="323"/>
    </location>
</feature>
<reference evidence="9 10" key="1">
    <citation type="submission" date="2018-06" db="EMBL/GenBank/DDBJ databases">
        <authorList>
            <consortium name="Pathogen Informatics"/>
            <person name="Doyle S."/>
        </authorList>
    </citation>
    <scope>NUCLEOTIDE SEQUENCE [LARGE SCALE GENOMIC DNA]</scope>
    <source>
        <strain evidence="9 10">NCTC13315</strain>
    </source>
</reference>
<keyword evidence="2" id="KW-0813">Transport</keyword>
<feature type="domain" description="Major facilitator superfamily (MFS) profile" evidence="8">
    <location>
        <begin position="5"/>
        <end position="391"/>
    </location>
</feature>
<gene>
    <name evidence="9" type="ORF">NCTC13315_02663</name>
</gene>
<dbReference type="OrthoDB" id="65739at2"/>
<sequence length="404" mass="44221">MSKSLQRTLLFSQFLMLLALEMSNPFLPLFIASHGFSGHTAILYSALAFILPMITNIIMAPLWGMAADRFGYKPMLMRAAWTLVLTQGLMMMANDITAVLIIRVIQGGFAGFIAAMQMYVLSMDLNDNKAEQLASLQFSKALATSTAGITGGALLGCLNFAGLFFIAMALCLIATLILQKKLPATKKPATQSKKKPLTANSFFHLSGLGLLIILTQCIKFLPEPIFVLSVNSFMTDNAILIGLLYSMPAIGLFLSSNYCGKQFDRCRKEPAQIKSYLFFYSFLGCLMMLGHAFFTTHFIVLASIRLLWGIVLAALLPALFCLISDRYHHQGLAIGWANAFAKIGNLIGIILGGWLGSYLSIQSLFCCLACIYAVIALICLCGNFFTGKNSENLRKTLKPRQACA</sequence>
<dbReference type="GO" id="GO:0005886">
    <property type="term" value="C:plasma membrane"/>
    <property type="evidence" value="ECO:0007669"/>
    <property type="project" value="UniProtKB-SubCell"/>
</dbReference>
<keyword evidence="6 7" id="KW-0472">Membrane</keyword>
<evidence type="ECO:0000259" key="8">
    <source>
        <dbReference type="PROSITE" id="PS50850"/>
    </source>
</evidence>
<evidence type="ECO:0000256" key="6">
    <source>
        <dbReference type="ARBA" id="ARBA00023136"/>
    </source>
</evidence>
<evidence type="ECO:0000256" key="7">
    <source>
        <dbReference type="SAM" id="Phobius"/>
    </source>
</evidence>
<keyword evidence="3" id="KW-1003">Cell membrane</keyword>
<dbReference type="InterPro" id="IPR020846">
    <property type="entry name" value="MFS_dom"/>
</dbReference>
<evidence type="ECO:0000256" key="1">
    <source>
        <dbReference type="ARBA" id="ARBA00004651"/>
    </source>
</evidence>
<dbReference type="SUPFAM" id="SSF103473">
    <property type="entry name" value="MFS general substrate transporter"/>
    <property type="match status" value="1"/>
</dbReference>
<dbReference type="Gene3D" id="1.20.1250.20">
    <property type="entry name" value="MFS general substrate transporter like domains"/>
    <property type="match status" value="2"/>
</dbReference>
<dbReference type="InterPro" id="IPR011701">
    <property type="entry name" value="MFS"/>
</dbReference>
<dbReference type="PANTHER" id="PTHR43414:SF6">
    <property type="entry name" value="MULTIDRUG RESISTANCE PROTEIN MDTG"/>
    <property type="match status" value="1"/>
</dbReference>
<feature type="transmembrane region" description="Helical" evidence="7">
    <location>
        <begin position="199"/>
        <end position="218"/>
    </location>
</feature>
<protein>
    <submittedName>
        <fullName evidence="9">Multidrug resistance efflux pump</fullName>
    </submittedName>
</protein>
<dbReference type="Pfam" id="PF07690">
    <property type="entry name" value="MFS_1"/>
    <property type="match status" value="1"/>
</dbReference>
<evidence type="ECO:0000256" key="5">
    <source>
        <dbReference type="ARBA" id="ARBA00022989"/>
    </source>
</evidence>
<accession>A0A378I4I6</accession>
<keyword evidence="5 7" id="KW-1133">Transmembrane helix</keyword>
<evidence type="ECO:0000256" key="2">
    <source>
        <dbReference type="ARBA" id="ARBA00022448"/>
    </source>
</evidence>